<dbReference type="GO" id="GO:0004843">
    <property type="term" value="F:cysteine-type deubiquitinase activity"/>
    <property type="evidence" value="ECO:0007669"/>
    <property type="project" value="UniProtKB-EC"/>
</dbReference>
<dbReference type="InterPro" id="IPR051346">
    <property type="entry name" value="OTU_Deubiquitinase"/>
</dbReference>
<keyword evidence="3" id="KW-0645">Protease</keyword>
<keyword evidence="5" id="KW-0378">Hydrolase</keyword>
<evidence type="ECO:0000259" key="10">
    <source>
        <dbReference type="Pfam" id="PF12359"/>
    </source>
</evidence>
<dbReference type="Proteomes" id="UP000277212">
    <property type="component" value="Unassembled WGS sequence"/>
</dbReference>
<sequence length="3240" mass="366243">MNSEQPPLVETVFYHLVLPPKLPRKFDGDNAELAVNLGKRLHEALPALRNVGNPAVWDALDASLRATRALDQGFLGGDNLLEGLRTVAESEAPVWLALHITQQNAALLIHRDASGEKIIFESFQVSAPVRDVLNATHALTWDFPGRAVSVPLNIFNDASFQENLSDFLDQSSTEVFDQFAARATKGGQSVVEARDCPSPALVNDMLMSLLEGLGNPTTVRQIRKRVRDDVVLDSSDIPWRRSPYWLILRVTAARLLSAMLEDTNEGIGRVYYKFLICVVLANLLGESVQNLHPEMTLILQAKLCRRLAKLESEKNAVSGRLRLAYEDLFSATRAFFEGTVERAKREVVAQWENYKASIVRQIPLLPGRAPRDDLSLRLPNSGPILLDLLSKRSMDPGCGVRLDIPSLQEGTISQVNELTAQYMALIHHDDNFIVPLKDPSRDSELACIEFSTSINNYLTKGESAYRDDPLLMSRYLLRLFELWVKMDRAAIHSCPLLKDYHPVFVPHALDVLCLMTMEEMERLAHVQQYIAARVNAHTKHGETIFSNPRNESAFAHDFVYETTAGESMVELIEEIEEASERSRESKESELEDLTEQYRTLTQEIQNVSCTCTRLPGGKVDSKGCQRCKKRRARKALKIMIHEDFLPSNETCDDDDAHCAAIVYELRIPKYLAAYRQATWNLYVLGSPAALTQSPNPVLVLDQVEKLRDFTLKAKRPTYRRPAYKRSVSKYSITLASRKKLFSQTHWRKMKLPKQPHEVILPFGAEFSYYDGSSGLWADELPETPWFQHLLGPWLPEGVPDPYENCHQSKDKVYHPTSSDIIANEIDCPRDMSVHEFSAYQRVVSGRGRRWLAILTELSSTNINFSSEITTTLFTRLALQAGPAVLERGALREAHIIFHDQSFCETLHGRLSSWLASLESNCREVHCMGTIVTLSLRLYHLCLPGFREKALNLLARIRHITSNWIVQLRHEVRVTPEGETARKSSDYAFRAALLCRQTFSIYADCQGPHATLGSDDMQCFFQASIALQEHLLVSVDELSLSLKHLLVQDLCTCYRMRAMIKSWVENNPHCLESAINETWSDAGGLEKRVYSQWTLLSKTHHGWATARVEGTKWTAPQVIHYHIIQGHLTVDGKPLGRLPLEMREDAAIKELFGGQHLLTRPSNLLEHQLVNEVDGHQVHFGSRGGKVIIRAIFRGSLLEHVPRTVFKGVSGYDLPSGLVDDCVHWLNLDTGKVEMRRKPRIWFPKPSNWILDVHNRQAVRGVGRRKHGAPSSGTYLVEPRSEVGQKIYHIFQGFEDAERLTIYQPSGAGPLSVEMKRLEIRFFVNTKGLLQCQQLRAEVDPQQDVGTLYGLYSQIQLRGIANPDKKSVLVPIGSIRWERRGIHVAVGLANEGLYAKFTVDQLLGRLDCPPEPLLLYLKAALHALTSFPLPDGLTGRTGTEEARHCLVAARSQPWAPLQRSSREYLSVIRSLSPSRWLYPPGLNVYQKVRWDSYLTMSIQHEGLAPLVDSIALRSADLETFAPTAPTPETEEEFEFGCDDDAIKRLCLRGRIRRQIYERVCFPEDSQALQAATPTVHYSPISLTKQSRQAFQSTRALQEPTPGVSRFSELTPVVQQWETIGGFDKATVGVDIRAILDLNMPELWGSFVRACLSKVSNSAGAYDEHFQLALLAFDSETDMNVVSWLVALSKNPALRAFQPPKRPECEDFNSFDPSKPLAFTGFHVFEAPSEETLTTLVLNKQPAYEDWLENMAEEDTSEDDTSEDDTSEDYTSEDYTSEDDTSEEENAELNSEQYYALQAEEAAKIASLIVHEGPGVLLSTQEFEKLAQELSIECINLEIAWENIQPELQRLSYNLELSVYLLQVDEAAKEIRQHQTPAVSERHDKIWSCKPATLTSLKPSQGNGVFSVPHLTSGLMKKDFHFNHATRDQATIDQLSRSFTNRNLRKDDKAPKAFSLVPQEMTTLSRIFKRFTASPEITRQQYGNDLETSLEALINDRKVIKKPKRTHFPGGLNQAIAQAYQVLHDHVSAIRASLSDGEAGFQWLDASNLWPCLSPVMLLEQLRHSNKSHLSPKMRTELLLYGVLFTKVQRLVRMRDAELSRDEKRLREEQEHEGHSNWSPLEHPEWLLLEIDNNILIRPPQVDVARAIIWPASESNSVLQMNMGQGKTSCVIPMAVAMLADKTQLCRLMVPRALLHQTAQVLQSRIGGLVGRQVCHIPFARRSPTSAEAMDRYQDLHRDIRASGGVMLCLPEHILSFKLSGIQKMADAQHKQAKRMIEIQRWLDTSSRDILDESDFTLSAKTQLIYPSGIPTAIDGHPQRWRVVEDLLALVESHVSQLQSSFKDGIDVRRRHRGYPIIHFLRTEVEDSLNALLVQDICEGRLPQVQLKDPTNQPAQENIGMIVSGADVSPATWEDTASSLTDDVFGWKMLHLLRGLISQRVLLLCLKKRWNVQYGLHPNRSPIAVPFEAKGVPSETAEYGHPDTALVLTCLAFYQTGLSKVQVAKNLQHIMKSDDPAAHYERLVHSCKLPASLQQWNLLDMEDEMQMDELWQLLRFDRNVLNYFLNNFAFPQHAKQFSVKLQASGWDIPLLSKEPSSKNLTTGFSGTNDNKRILPHTIKQDDLPSLVQTNAEVLSYLLEPRNQRFYQAADSAGKHLTETGLLELLRKGGIKILIDAGAHILEMENHDLASAWLEIFPEAQGAVYFDHEGRIMVRARFQKAAVPLLASPFADNLENCVVYIDEAHTRGTDLKLPVSAKAAVTLGLGQTKDQTVQAAMRLRQLGSTQSVAFVAPPEVYQSILRLRSVYNGIFTKHLPVTSEDVVHWLLEQSCAASENIMSLHLAQGFDFCRRTNALWKDIDRIHMKGPRKRLVRTMQLREDQTLEQLYGARQPDLAESSQLDFQRLIDVRKNLHQQRLQHSRSGKMAHSSAFEEVEQEREVEFEVEQVREKQKPTRFTPYAFESLDSQLVSFVQSGQVHDQRFERAFGLIARTSIGRRFGVQKTSCRLLVSKQFAFSIQDEARDDIVRPVEWILWSSRTDTAVLVTSEEAELLLPIIRKVEKPWVRLIAYAAPVAKSMQVFNTLQYLTIPADQDPLPAWVSIEVGIIAGRLYFEYHEYEPLLAWLGVAKASNSEDAVRQGLFIHYPLKFLLEWLTYRRQTADILHTPMGYVCQGRALHATHTFFNSTANLREVEDISSGLNRLQIVNGNLGDGNASEDDSEWEEADGGVGVLGVTDAVDAEEEL</sequence>
<comment type="caution">
    <text evidence="12">The sequence shown here is derived from an EMBL/GenBank/DDBJ whole genome shotgun (WGS) entry which is preliminary data.</text>
</comment>
<evidence type="ECO:0000256" key="8">
    <source>
        <dbReference type="SAM" id="MobiDB-lite"/>
    </source>
</evidence>
<gene>
    <name evidence="12" type="ORF">CDV36_002618</name>
</gene>
<evidence type="ECO:0000256" key="1">
    <source>
        <dbReference type="ARBA" id="ARBA00000707"/>
    </source>
</evidence>
<evidence type="ECO:0000259" key="9">
    <source>
        <dbReference type="Pfam" id="PF12340"/>
    </source>
</evidence>
<keyword evidence="4" id="KW-0833">Ubl conjugation pathway</keyword>
<dbReference type="EMBL" id="NKUJ01000028">
    <property type="protein sequence ID" value="RMJ17752.1"/>
    <property type="molecule type" value="Genomic_DNA"/>
</dbReference>
<feature type="domain" description="DUF3645" evidence="10">
    <location>
        <begin position="2455"/>
        <end position="2487"/>
    </location>
</feature>
<proteinExistence type="predicted"/>
<dbReference type="InterPro" id="IPR022099">
    <property type="entry name" value="DUF3638"/>
</dbReference>
<keyword evidence="6" id="KW-0788">Thiol protease</keyword>
<feature type="coiled-coil region" evidence="7">
    <location>
        <begin position="568"/>
        <end position="610"/>
    </location>
</feature>
<evidence type="ECO:0000256" key="5">
    <source>
        <dbReference type="ARBA" id="ARBA00022801"/>
    </source>
</evidence>
<keyword evidence="7" id="KW-0175">Coiled coil</keyword>
<dbReference type="InterPro" id="IPR022105">
    <property type="entry name" value="DUF3645"/>
</dbReference>
<evidence type="ECO:0000313" key="13">
    <source>
        <dbReference type="Proteomes" id="UP000277212"/>
    </source>
</evidence>
<evidence type="ECO:0000259" key="11">
    <source>
        <dbReference type="Pfam" id="PF20255"/>
    </source>
</evidence>
<dbReference type="OrthoDB" id="3182339at2759"/>
<accession>A0A3M2SKS1</accession>
<organism evidence="12 13">
    <name type="scientific">Fusarium kuroshium</name>
    <dbReference type="NCBI Taxonomy" id="2010991"/>
    <lineage>
        <taxon>Eukaryota</taxon>
        <taxon>Fungi</taxon>
        <taxon>Dikarya</taxon>
        <taxon>Ascomycota</taxon>
        <taxon>Pezizomycotina</taxon>
        <taxon>Sordariomycetes</taxon>
        <taxon>Hypocreomycetidae</taxon>
        <taxon>Hypocreales</taxon>
        <taxon>Nectriaceae</taxon>
        <taxon>Fusarium</taxon>
        <taxon>Fusarium solani species complex</taxon>
    </lineage>
</organism>
<dbReference type="SUPFAM" id="SSF52540">
    <property type="entry name" value="P-loop containing nucleoside triphosphate hydrolases"/>
    <property type="match status" value="1"/>
</dbReference>
<dbReference type="InterPro" id="IPR027417">
    <property type="entry name" value="P-loop_NTPase"/>
</dbReference>
<dbReference type="Pfam" id="PF12359">
    <property type="entry name" value="DUF3645"/>
    <property type="match status" value="1"/>
</dbReference>
<evidence type="ECO:0000256" key="6">
    <source>
        <dbReference type="ARBA" id="ARBA00022807"/>
    </source>
</evidence>
<dbReference type="Pfam" id="PF20255">
    <property type="entry name" value="DUF6606"/>
    <property type="match status" value="1"/>
</dbReference>
<keyword evidence="13" id="KW-1185">Reference proteome</keyword>
<dbReference type="GO" id="GO:0006508">
    <property type="term" value="P:proteolysis"/>
    <property type="evidence" value="ECO:0007669"/>
    <property type="project" value="UniProtKB-KW"/>
</dbReference>
<feature type="compositionally biased region" description="Acidic residues" evidence="8">
    <location>
        <begin position="1750"/>
        <end position="1785"/>
    </location>
</feature>
<evidence type="ECO:0000256" key="3">
    <source>
        <dbReference type="ARBA" id="ARBA00022670"/>
    </source>
</evidence>
<reference evidence="12 13" key="1">
    <citation type="submission" date="2017-06" db="EMBL/GenBank/DDBJ databases">
        <title>Comparative genomic analysis of Ambrosia Fusariam Clade fungi.</title>
        <authorList>
            <person name="Stajich J.E."/>
            <person name="Carrillo J."/>
            <person name="Kijimoto T."/>
            <person name="Eskalen A."/>
            <person name="O'Donnell K."/>
            <person name="Kasson M."/>
        </authorList>
    </citation>
    <scope>NUCLEOTIDE SEQUENCE [LARGE SCALE GENOMIC DNA]</scope>
    <source>
        <strain evidence="12">UCR3666</strain>
    </source>
</reference>
<dbReference type="STRING" id="2010991.A0A3M2SKS1"/>
<dbReference type="Pfam" id="PF12340">
    <property type="entry name" value="DUF3638"/>
    <property type="match status" value="1"/>
</dbReference>
<dbReference type="PANTHER" id="PTHR13367">
    <property type="entry name" value="UBIQUITIN THIOESTERASE"/>
    <property type="match status" value="1"/>
</dbReference>
<evidence type="ECO:0000313" key="12">
    <source>
        <dbReference type="EMBL" id="RMJ17752.1"/>
    </source>
</evidence>
<feature type="region of interest" description="Disordered" evidence="8">
    <location>
        <begin position="1750"/>
        <end position="1786"/>
    </location>
</feature>
<feature type="domain" description="DUF3638" evidence="9">
    <location>
        <begin position="2113"/>
        <end position="2337"/>
    </location>
</feature>
<evidence type="ECO:0000256" key="7">
    <source>
        <dbReference type="SAM" id="Coils"/>
    </source>
</evidence>
<name>A0A3M2SKS1_9HYPO</name>
<evidence type="ECO:0000256" key="2">
    <source>
        <dbReference type="ARBA" id="ARBA00012759"/>
    </source>
</evidence>
<feature type="domain" description="DUF6606" evidence="11">
    <location>
        <begin position="13"/>
        <end position="284"/>
    </location>
</feature>
<comment type="catalytic activity">
    <reaction evidence="1">
        <text>Thiol-dependent hydrolysis of ester, thioester, amide, peptide and isopeptide bonds formed by the C-terminal Gly of ubiquitin (a 76-residue protein attached to proteins as an intracellular targeting signal).</text>
        <dbReference type="EC" id="3.4.19.12"/>
    </reaction>
</comment>
<protein>
    <recommendedName>
        <fullName evidence="2">ubiquitinyl hydrolase 1</fullName>
        <ecNumber evidence="2">3.4.19.12</ecNumber>
    </recommendedName>
</protein>
<dbReference type="PANTHER" id="PTHR13367:SF33">
    <property type="entry name" value="P-LOOP CONTAINING NUCLEOSIDE TRIPHOSPHATE HYDROLASE PROTEIN"/>
    <property type="match status" value="1"/>
</dbReference>
<dbReference type="EC" id="3.4.19.12" evidence="2"/>
<dbReference type="InterPro" id="IPR046541">
    <property type="entry name" value="DUF6606"/>
</dbReference>
<evidence type="ECO:0000256" key="4">
    <source>
        <dbReference type="ARBA" id="ARBA00022786"/>
    </source>
</evidence>